<evidence type="ECO:0000313" key="2">
    <source>
        <dbReference type="Proteomes" id="UP000593994"/>
    </source>
</evidence>
<protein>
    <submittedName>
        <fullName evidence="1">Uncharacterized protein</fullName>
    </submittedName>
</protein>
<sequence>MKFITLLLFTLISLQAQNFTKENLLGMWEISSAKINKTVAFGNYIGKERNEVLELLFNTQGQMKIVKTAEVYNYEVVQGQLKIYDTKIYRNGYKVKRKNRYDLFKIIGSFEGCDLVKLMEKKIPGYNPKRDLKMCKISGMPQPTYESDISNYKF</sequence>
<dbReference type="RefSeq" id="WP_194368066.1">
    <property type="nucleotide sequence ID" value="NZ_CP054492.1"/>
</dbReference>
<keyword evidence="2" id="KW-1185">Reference proteome</keyword>
<dbReference type="EMBL" id="CP054492">
    <property type="protein sequence ID" value="QOY50946.1"/>
    <property type="molecule type" value="Genomic_DNA"/>
</dbReference>
<proteinExistence type="predicted"/>
<dbReference type="KEGG" id="sbal:HUE88_07255"/>
<gene>
    <name evidence="1" type="ORF">HUE88_07255</name>
</gene>
<reference evidence="1 2" key="1">
    <citation type="submission" date="2020-05" db="EMBL/GenBank/DDBJ databases">
        <title>Sulfurimonas marisnigri, sp. nov., and Sulfurimonas baltica, sp. nov., manganese oxide reducing chemolithoautotrophs of the class Epsilonproteobacteria isolated from the pelagic redoxclines of the Black and Baltic Seas and emended description of the genus Sulfurimonas.</title>
        <authorList>
            <person name="Henkel J.V."/>
            <person name="Laudan C."/>
            <person name="Werner J."/>
            <person name="Neu T."/>
            <person name="Plewe S."/>
            <person name="Sproer C."/>
            <person name="Bunk B."/>
            <person name="Schulz-Vogt H.N."/>
        </authorList>
    </citation>
    <scope>NUCLEOTIDE SEQUENCE [LARGE SCALE GENOMIC DNA]</scope>
    <source>
        <strain evidence="1 2">GD2</strain>
    </source>
</reference>
<dbReference type="Proteomes" id="UP000593994">
    <property type="component" value="Chromosome"/>
</dbReference>
<evidence type="ECO:0000313" key="1">
    <source>
        <dbReference type="EMBL" id="QOY50946.1"/>
    </source>
</evidence>
<accession>A0A7S7LSW0</accession>
<name>A0A7S7LSW0_9BACT</name>
<dbReference type="AlphaFoldDB" id="A0A7S7LSW0"/>
<organism evidence="1 2">
    <name type="scientific">Candidatus Sulfurimonas baltica</name>
    <dbReference type="NCBI Taxonomy" id="2740404"/>
    <lineage>
        <taxon>Bacteria</taxon>
        <taxon>Pseudomonadati</taxon>
        <taxon>Campylobacterota</taxon>
        <taxon>Epsilonproteobacteria</taxon>
        <taxon>Campylobacterales</taxon>
        <taxon>Sulfurimonadaceae</taxon>
        <taxon>Sulfurimonas</taxon>
    </lineage>
</organism>